<protein>
    <submittedName>
        <fullName evidence="2">Late blight resistance protein homolog R1A-3 isoform X1</fullName>
    </submittedName>
</protein>
<evidence type="ECO:0000313" key="1">
    <source>
        <dbReference type="Proteomes" id="UP000790787"/>
    </source>
</evidence>
<evidence type="ECO:0000313" key="2">
    <source>
        <dbReference type="RefSeq" id="XP_075078542.1"/>
    </source>
</evidence>
<gene>
    <name evidence="2" type="primary">LOC107773425</name>
</gene>
<name>A0AC58S0M9_TOBAC</name>
<reference evidence="2" key="2">
    <citation type="submission" date="2025-08" db="UniProtKB">
        <authorList>
            <consortium name="RefSeq"/>
        </authorList>
    </citation>
    <scope>IDENTIFICATION</scope>
    <source>
        <tissue evidence="2">Leaf</tissue>
    </source>
</reference>
<dbReference type="RefSeq" id="XP_075078542.1">
    <property type="nucleotide sequence ID" value="XM_075222441.1"/>
</dbReference>
<sequence length="898" mass="104065">MGYAAVISLIQTLKQVMQQKPRWVIGDTRKMVESLLDSVGYFQNFLESSCNIRRQDSCKQQFEELEREIRIAVNEAENVIELNIYEFNQLERCRSRLGLSRQPICDDLPPLLEKIDAVKRKILMQNSSIISSTKVDSLLGLDSSSRHIVNMSLENVVVGLEDDLMKIMRRLIGPPCGREVVSILGMAGIGKTTLAKKAYHHPEIRNRFDIHVWVTISQEYRIRDLWLSILSCIPHISETYPMDVRDEINESTDNQLMDMIYKKLKCRRYLVVMDDIWSKEIWDLMTRIFPDDNNGSRIILTSRHEQVAKHADPDSKPHKMSLLNSDNSWKLLKGKVFGVEHVCPPELEDIGKQVAQKCQGLPLALLVVAGHLSKISTTRKCWNDVAKTISKIVASEPDKCLGVVAMSYSYLPDHLKSSFLSMAAFPEGFEVEIHRLIQLWIADGFLRNERVKSLEEIGKEWLEDLISRNLIMVIKRRFNGEMKTCGVHDLVRDLILRQAEKEKFMQVTRIHKVIRRFNDSACKPYVRRYSFHSTISPTDCWNSSSSFTRTLYLFNGLKLVSPLSKQVPFLARFKLLRVLAILQYTFREFPLELTKLVHLRYLEFNCYDDLHRSVSELYNLQNLVFGGHSNLPVDIWKMKLLRHLHVRKISSFRVPSSKEGSGFKLQNLEGLSDISISCCTKGLFTGFPNLKRLKIHGAWAECRRDMIFQTLNNLSCLNKLEILKIICSRKLYPHPLPSKYALPTSLKRLTLRCTYLPWEDMANIVTLPNLKVLKIKDNGFDGDVWRLNNQENFVQLKFLLIDRTNLKHWDAGSVNFPKLKRLVLKRCLYLEEIPKDIGEICTLESIELHNCRSSVAKSVKEIQEEQESMAHDILSIRIHEKPCENQTISKEYFQIRWD</sequence>
<organism evidence="1 2">
    <name type="scientific">Nicotiana tabacum</name>
    <name type="common">Common tobacco</name>
    <dbReference type="NCBI Taxonomy" id="4097"/>
    <lineage>
        <taxon>Eukaryota</taxon>
        <taxon>Viridiplantae</taxon>
        <taxon>Streptophyta</taxon>
        <taxon>Embryophyta</taxon>
        <taxon>Tracheophyta</taxon>
        <taxon>Spermatophyta</taxon>
        <taxon>Magnoliopsida</taxon>
        <taxon>eudicotyledons</taxon>
        <taxon>Gunneridae</taxon>
        <taxon>Pentapetalae</taxon>
        <taxon>asterids</taxon>
        <taxon>lamiids</taxon>
        <taxon>Solanales</taxon>
        <taxon>Solanaceae</taxon>
        <taxon>Nicotianoideae</taxon>
        <taxon>Nicotianeae</taxon>
        <taxon>Nicotiana</taxon>
    </lineage>
</organism>
<accession>A0AC58S0M9</accession>
<proteinExistence type="predicted"/>
<keyword evidence="1" id="KW-1185">Reference proteome</keyword>
<dbReference type="Proteomes" id="UP000790787">
    <property type="component" value="Chromosome 10"/>
</dbReference>
<reference evidence="1" key="1">
    <citation type="journal article" date="2014" name="Nat. Commun.">
        <title>The tobacco genome sequence and its comparison with those of tomato and potato.</title>
        <authorList>
            <person name="Sierro N."/>
            <person name="Battey J.N."/>
            <person name="Ouadi S."/>
            <person name="Bakaher N."/>
            <person name="Bovet L."/>
            <person name="Willig A."/>
            <person name="Goepfert S."/>
            <person name="Peitsch M.C."/>
            <person name="Ivanov N.V."/>
        </authorList>
    </citation>
    <scope>NUCLEOTIDE SEQUENCE [LARGE SCALE GENOMIC DNA]</scope>
</reference>